<accession>A0A9X2G849</accession>
<sequence length="164" mass="18280">MVADETFLLDLLNSTPVVDGAARDELDADWLRAHGGTGTPAELRATAEAREVLQALSRAEAPLTALAPLLDGVRRRPVVTDDDVTWELDVPDARRPAVRAVLAWDEVRRSSPGRLRPCANTECARFLVDHSKPNRARWCSMALCGNRMKARRHYERTRTTDAPR</sequence>
<feature type="domain" description="Zinc finger CGNR" evidence="1">
    <location>
        <begin position="114"/>
        <end position="156"/>
    </location>
</feature>
<evidence type="ECO:0000313" key="3">
    <source>
        <dbReference type="Proteomes" id="UP001139493"/>
    </source>
</evidence>
<organism evidence="2 3">
    <name type="scientific">Promicromonospora thailandica</name>
    <dbReference type="NCBI Taxonomy" id="765201"/>
    <lineage>
        <taxon>Bacteria</taxon>
        <taxon>Bacillati</taxon>
        <taxon>Actinomycetota</taxon>
        <taxon>Actinomycetes</taxon>
        <taxon>Micrococcales</taxon>
        <taxon>Promicromonosporaceae</taxon>
        <taxon>Promicromonospora</taxon>
    </lineage>
</organism>
<dbReference type="PANTHER" id="PTHR35525:SF3">
    <property type="entry name" value="BLL6575 PROTEIN"/>
    <property type="match status" value="1"/>
</dbReference>
<dbReference type="Gene3D" id="1.10.3300.10">
    <property type="entry name" value="Jann2411-like domain"/>
    <property type="match status" value="1"/>
</dbReference>
<dbReference type="AlphaFoldDB" id="A0A9X2G849"/>
<dbReference type="SUPFAM" id="SSF160904">
    <property type="entry name" value="Jann2411-like"/>
    <property type="match status" value="1"/>
</dbReference>
<dbReference type="Pfam" id="PF11706">
    <property type="entry name" value="zf-CGNR"/>
    <property type="match status" value="1"/>
</dbReference>
<evidence type="ECO:0000259" key="1">
    <source>
        <dbReference type="Pfam" id="PF11706"/>
    </source>
</evidence>
<dbReference type="InterPro" id="IPR021005">
    <property type="entry name" value="Znf_CGNR"/>
</dbReference>
<dbReference type="Proteomes" id="UP001139493">
    <property type="component" value="Unassembled WGS sequence"/>
</dbReference>
<gene>
    <name evidence="2" type="ORF">APR03_001692</name>
</gene>
<dbReference type="InterPro" id="IPR010852">
    <property type="entry name" value="ABATE"/>
</dbReference>
<name>A0A9X2G849_9MICO</name>
<reference evidence="2" key="1">
    <citation type="submission" date="2022-06" db="EMBL/GenBank/DDBJ databases">
        <title>Genomic Encyclopedia of Archaeal and Bacterial Type Strains, Phase II (KMG-II): from individual species to whole genera.</title>
        <authorList>
            <person name="Goeker M."/>
        </authorList>
    </citation>
    <scope>NUCLEOTIDE SEQUENCE</scope>
    <source>
        <strain evidence="2">DSM 26652</strain>
    </source>
</reference>
<dbReference type="EMBL" id="JAMTCS010000004">
    <property type="protein sequence ID" value="MCP2264356.1"/>
    <property type="molecule type" value="Genomic_DNA"/>
</dbReference>
<proteinExistence type="predicted"/>
<protein>
    <submittedName>
        <fullName evidence="2">CGNR zinc finger domain-containing protein</fullName>
    </submittedName>
</protein>
<evidence type="ECO:0000313" key="2">
    <source>
        <dbReference type="EMBL" id="MCP2264356.1"/>
    </source>
</evidence>
<dbReference type="RefSeq" id="WP_253834634.1">
    <property type="nucleotide sequence ID" value="NZ_JAMTCS010000004.1"/>
</dbReference>
<dbReference type="PANTHER" id="PTHR35525">
    <property type="entry name" value="BLL6575 PROTEIN"/>
    <property type="match status" value="1"/>
</dbReference>
<comment type="caution">
    <text evidence="2">The sequence shown here is derived from an EMBL/GenBank/DDBJ whole genome shotgun (WGS) entry which is preliminary data.</text>
</comment>
<keyword evidence="3" id="KW-1185">Reference proteome</keyword>
<dbReference type="InterPro" id="IPR023286">
    <property type="entry name" value="ABATE_dom_sf"/>
</dbReference>